<dbReference type="RefSeq" id="WP_079686169.1">
    <property type="nucleotide sequence ID" value="NZ_FUZU01000001.1"/>
</dbReference>
<dbReference type="PANTHER" id="PTHR33777:SF1">
    <property type="entry name" value="UPF0045 PROTEIN ECM15"/>
    <property type="match status" value="1"/>
</dbReference>
<dbReference type="GO" id="GO:0005829">
    <property type="term" value="C:cytosol"/>
    <property type="evidence" value="ECO:0007669"/>
    <property type="project" value="TreeGrafter"/>
</dbReference>
<keyword evidence="4" id="KW-1185">Reference proteome</keyword>
<reference evidence="3 4" key="1">
    <citation type="submission" date="2017-02" db="EMBL/GenBank/DDBJ databases">
        <authorList>
            <person name="Peterson S.W."/>
        </authorList>
    </citation>
    <scope>NUCLEOTIDE SEQUENCE [LARGE SCALE GENOMIC DNA]</scope>
    <source>
        <strain evidence="3 4">DSM 25262</strain>
    </source>
</reference>
<gene>
    <name evidence="3" type="ORF">SAMN05660236_1633</name>
</gene>
<dbReference type="SUPFAM" id="SSF89957">
    <property type="entry name" value="MTH1187/YkoF-like"/>
    <property type="match status" value="1"/>
</dbReference>
<evidence type="ECO:0000313" key="3">
    <source>
        <dbReference type="EMBL" id="SKC56758.1"/>
    </source>
</evidence>
<dbReference type="InterPro" id="IPR002767">
    <property type="entry name" value="Thiamine_BP"/>
</dbReference>
<dbReference type="InterPro" id="IPR051614">
    <property type="entry name" value="UPF0045_domain"/>
</dbReference>
<accession>A0A1T5JZU5</accession>
<dbReference type="Gene3D" id="3.30.70.930">
    <property type="match status" value="1"/>
</dbReference>
<feature type="domain" description="Thiamine-binding protein" evidence="2">
    <location>
        <begin position="8"/>
        <end position="91"/>
    </location>
</feature>
<organism evidence="3 4">
    <name type="scientific">Ohtaekwangia koreensis</name>
    <dbReference type="NCBI Taxonomy" id="688867"/>
    <lineage>
        <taxon>Bacteria</taxon>
        <taxon>Pseudomonadati</taxon>
        <taxon>Bacteroidota</taxon>
        <taxon>Cytophagia</taxon>
        <taxon>Cytophagales</taxon>
        <taxon>Fulvivirgaceae</taxon>
        <taxon>Ohtaekwangia</taxon>
    </lineage>
</organism>
<proteinExistence type="inferred from homology"/>
<dbReference type="Pfam" id="PF01910">
    <property type="entry name" value="Thiamine_BP"/>
    <property type="match status" value="1"/>
</dbReference>
<dbReference type="PANTHER" id="PTHR33777">
    <property type="entry name" value="UPF0045 PROTEIN ECM15"/>
    <property type="match status" value="1"/>
</dbReference>
<protein>
    <submittedName>
        <fullName evidence="3">Uncharacterized conserved protein YqgV, UPF0045/DUF77 family</fullName>
    </submittedName>
</protein>
<dbReference type="EMBL" id="FUZU01000001">
    <property type="protein sequence ID" value="SKC56758.1"/>
    <property type="molecule type" value="Genomic_DNA"/>
</dbReference>
<comment type="similarity">
    <text evidence="1">Belongs to the UPF0045 family.</text>
</comment>
<dbReference type="Proteomes" id="UP000190961">
    <property type="component" value="Unassembled WGS sequence"/>
</dbReference>
<dbReference type="InterPro" id="IPR029756">
    <property type="entry name" value="MTH1187/YkoF-like"/>
</dbReference>
<name>A0A1T5JZU5_9BACT</name>
<evidence type="ECO:0000256" key="1">
    <source>
        <dbReference type="ARBA" id="ARBA00010272"/>
    </source>
</evidence>
<evidence type="ECO:0000259" key="2">
    <source>
        <dbReference type="Pfam" id="PF01910"/>
    </source>
</evidence>
<dbReference type="STRING" id="688867.SAMN05660236_1633"/>
<dbReference type="OrthoDB" id="5886358at2"/>
<dbReference type="AlphaFoldDB" id="A0A1T5JZU5"/>
<sequence>MKNQVHIAIQIVPISKGHPYPIIDKAIEVIDKSGVAYKVGAMETVMQGDYDTIMRVAKEAQQICLDSGADEVVVTMKVHARKSGDVTWDEKGIQ</sequence>
<evidence type="ECO:0000313" key="4">
    <source>
        <dbReference type="Proteomes" id="UP000190961"/>
    </source>
</evidence>